<dbReference type="RefSeq" id="XP_009014442.1">
    <property type="nucleotide sequence ID" value="XM_009016194.1"/>
</dbReference>
<organism evidence="3 4">
    <name type="scientific">Helobdella robusta</name>
    <name type="common">Californian leech</name>
    <dbReference type="NCBI Taxonomy" id="6412"/>
    <lineage>
        <taxon>Eukaryota</taxon>
        <taxon>Metazoa</taxon>
        <taxon>Spiralia</taxon>
        <taxon>Lophotrochozoa</taxon>
        <taxon>Annelida</taxon>
        <taxon>Clitellata</taxon>
        <taxon>Hirudinea</taxon>
        <taxon>Rhynchobdellida</taxon>
        <taxon>Glossiphoniidae</taxon>
        <taxon>Helobdella</taxon>
    </lineage>
</organism>
<dbReference type="EMBL" id="KB096191">
    <property type="protein sequence ID" value="ESO07463.1"/>
    <property type="molecule type" value="Genomic_DNA"/>
</dbReference>
<sequence length="185" mass="20728">MAKVNHPFSHSEHSISSSNNNVIFRYVISVVNSQQQIAYNNNKSAPDPNDINNHYNNSFNNNSIDDAADNNFNAAYGNTNIKMNDGKSANEHSHNNCVVNDSKKLAAPKSQTTNRYNPYSGTNRTSMVHGRGRTTKTQQNKFQRSFLKSSDLREEQGGELEEEEDCNSNLSAEFTSKLSSFLQID</sequence>
<protein>
    <submittedName>
        <fullName evidence="2 3">Uncharacterized protein</fullName>
    </submittedName>
</protein>
<dbReference type="CTD" id="20209374"/>
<evidence type="ECO:0000313" key="3">
    <source>
        <dbReference type="EnsemblMetazoa" id="HelroP184124"/>
    </source>
</evidence>
<proteinExistence type="predicted"/>
<dbReference type="EMBL" id="AMQM01009262">
    <property type="status" value="NOT_ANNOTATED_CDS"/>
    <property type="molecule type" value="Genomic_DNA"/>
</dbReference>
<dbReference type="KEGG" id="hro:HELRODRAFT_184124"/>
<evidence type="ECO:0000256" key="1">
    <source>
        <dbReference type="SAM" id="MobiDB-lite"/>
    </source>
</evidence>
<evidence type="ECO:0000313" key="4">
    <source>
        <dbReference type="Proteomes" id="UP000015101"/>
    </source>
</evidence>
<dbReference type="AlphaFoldDB" id="T1FKM5"/>
<reference evidence="3" key="3">
    <citation type="submission" date="2015-06" db="UniProtKB">
        <authorList>
            <consortium name="EnsemblMetazoa"/>
        </authorList>
    </citation>
    <scope>IDENTIFICATION</scope>
</reference>
<evidence type="ECO:0000313" key="2">
    <source>
        <dbReference type="EMBL" id="ESO07463.1"/>
    </source>
</evidence>
<dbReference type="EnsemblMetazoa" id="HelroT184124">
    <property type="protein sequence ID" value="HelroP184124"/>
    <property type="gene ID" value="HelroG184124"/>
</dbReference>
<accession>T1FKM5</accession>
<reference evidence="4" key="1">
    <citation type="submission" date="2012-12" db="EMBL/GenBank/DDBJ databases">
        <authorList>
            <person name="Hellsten U."/>
            <person name="Grimwood J."/>
            <person name="Chapman J.A."/>
            <person name="Shapiro H."/>
            <person name="Aerts A."/>
            <person name="Otillar R.P."/>
            <person name="Terry A.Y."/>
            <person name="Boore J.L."/>
            <person name="Simakov O."/>
            <person name="Marletaz F."/>
            <person name="Cho S.-J."/>
            <person name="Edsinger-Gonzales E."/>
            <person name="Havlak P."/>
            <person name="Kuo D.-H."/>
            <person name="Larsson T."/>
            <person name="Lv J."/>
            <person name="Arendt D."/>
            <person name="Savage R."/>
            <person name="Osoegawa K."/>
            <person name="de Jong P."/>
            <person name="Lindberg D.R."/>
            <person name="Seaver E.C."/>
            <person name="Weisblat D.A."/>
            <person name="Putnam N.H."/>
            <person name="Grigoriev I.V."/>
            <person name="Rokhsar D.S."/>
        </authorList>
    </citation>
    <scope>NUCLEOTIDE SEQUENCE</scope>
</reference>
<dbReference type="HOGENOM" id="CLU_1462849_0_0_1"/>
<name>T1FKM5_HELRO</name>
<dbReference type="GeneID" id="20209374"/>
<dbReference type="Proteomes" id="UP000015101">
    <property type="component" value="Unassembled WGS sequence"/>
</dbReference>
<dbReference type="InParanoid" id="T1FKM5"/>
<gene>
    <name evidence="3" type="primary">20209374</name>
    <name evidence="2" type="ORF">HELRODRAFT_184124</name>
</gene>
<feature type="region of interest" description="Disordered" evidence="1">
    <location>
        <begin position="119"/>
        <end position="140"/>
    </location>
</feature>
<keyword evidence="4" id="KW-1185">Reference proteome</keyword>
<reference evidence="2 4" key="2">
    <citation type="journal article" date="2013" name="Nature">
        <title>Insights into bilaterian evolution from three spiralian genomes.</title>
        <authorList>
            <person name="Simakov O."/>
            <person name="Marletaz F."/>
            <person name="Cho S.J."/>
            <person name="Edsinger-Gonzales E."/>
            <person name="Havlak P."/>
            <person name="Hellsten U."/>
            <person name="Kuo D.H."/>
            <person name="Larsson T."/>
            <person name="Lv J."/>
            <person name="Arendt D."/>
            <person name="Savage R."/>
            <person name="Osoegawa K."/>
            <person name="de Jong P."/>
            <person name="Grimwood J."/>
            <person name="Chapman J.A."/>
            <person name="Shapiro H."/>
            <person name="Aerts A."/>
            <person name="Otillar R.P."/>
            <person name="Terry A.Y."/>
            <person name="Boore J.L."/>
            <person name="Grigoriev I.V."/>
            <person name="Lindberg D.R."/>
            <person name="Seaver E.C."/>
            <person name="Weisblat D.A."/>
            <person name="Putnam N.H."/>
            <person name="Rokhsar D.S."/>
        </authorList>
    </citation>
    <scope>NUCLEOTIDE SEQUENCE</scope>
</reference>